<gene>
    <name evidence="2" type="ORF">D7Y07_15715</name>
</gene>
<name>A0A3L8A629_9BACE</name>
<sequence length="180" mass="19574">MATTQVVDATIFASSHPDIAKRTSISGILTSSVMLLVGILAFGSTFELEDKSSTISMALMVLGTGLFLIGIFRLFWKSKEVVYLPTGSVTKEHSIFFDLKYMDSLTDMVNSGSFSAGSVIKSESSGNIRMDVLLSEDKKFAAVQLFQFVPYNYQPITSVQYFTNDGASAVVAFLTKSKQG</sequence>
<dbReference type="AlphaFoldDB" id="A0A3L8A629"/>
<dbReference type="RefSeq" id="WP_121766554.1">
    <property type="nucleotide sequence ID" value="NZ_CAMRBV010000050.1"/>
</dbReference>
<evidence type="ECO:0000256" key="1">
    <source>
        <dbReference type="SAM" id="Phobius"/>
    </source>
</evidence>
<evidence type="ECO:0000313" key="3">
    <source>
        <dbReference type="Proteomes" id="UP000267159"/>
    </source>
</evidence>
<comment type="caution">
    <text evidence="2">The sequence shown here is derived from an EMBL/GenBank/DDBJ whole genome shotgun (WGS) entry which is preliminary data.</text>
</comment>
<evidence type="ECO:0000313" key="2">
    <source>
        <dbReference type="EMBL" id="RLT79081.1"/>
    </source>
</evidence>
<feature type="transmembrane region" description="Helical" evidence="1">
    <location>
        <begin position="25"/>
        <end position="43"/>
    </location>
</feature>
<dbReference type="Proteomes" id="UP000267159">
    <property type="component" value="Unassembled WGS sequence"/>
</dbReference>
<keyword evidence="1" id="KW-0812">Transmembrane</keyword>
<feature type="transmembrane region" description="Helical" evidence="1">
    <location>
        <begin position="55"/>
        <end position="76"/>
    </location>
</feature>
<reference evidence="2 3" key="1">
    <citation type="submission" date="2018-09" db="EMBL/GenBank/DDBJ databases">
        <title>Murine metabolic-syndrome-specific gut microbial biobank.</title>
        <authorList>
            <person name="Liu C."/>
        </authorList>
    </citation>
    <scope>NUCLEOTIDE SEQUENCE [LARGE SCALE GENOMIC DNA]</scope>
    <source>
        <strain evidence="2 3">0.1X-D8-26</strain>
    </source>
</reference>
<keyword evidence="1" id="KW-0472">Membrane</keyword>
<dbReference type="STRING" id="1235814.GCA_000613385_01400"/>
<accession>A0A3L8A629</accession>
<dbReference type="EMBL" id="RAZM01000065">
    <property type="protein sequence ID" value="RLT79081.1"/>
    <property type="molecule type" value="Genomic_DNA"/>
</dbReference>
<protein>
    <recommendedName>
        <fullName evidence="4">Transmembrane protein</fullName>
    </recommendedName>
</protein>
<evidence type="ECO:0008006" key="4">
    <source>
        <dbReference type="Google" id="ProtNLM"/>
    </source>
</evidence>
<organism evidence="2 3">
    <name type="scientific">Bacteroides acidifaciens</name>
    <dbReference type="NCBI Taxonomy" id="85831"/>
    <lineage>
        <taxon>Bacteria</taxon>
        <taxon>Pseudomonadati</taxon>
        <taxon>Bacteroidota</taxon>
        <taxon>Bacteroidia</taxon>
        <taxon>Bacteroidales</taxon>
        <taxon>Bacteroidaceae</taxon>
        <taxon>Bacteroides</taxon>
    </lineage>
</organism>
<keyword evidence="1" id="KW-1133">Transmembrane helix</keyword>
<proteinExistence type="predicted"/>